<feature type="compositionally biased region" description="Basic and acidic residues" evidence="1">
    <location>
        <begin position="187"/>
        <end position="200"/>
    </location>
</feature>
<feature type="compositionally biased region" description="Basic and acidic residues" evidence="1">
    <location>
        <begin position="294"/>
        <end position="303"/>
    </location>
</feature>
<dbReference type="EMBL" id="CP023564">
    <property type="protein sequence ID" value="ATG55510.1"/>
    <property type="molecule type" value="Genomic_DNA"/>
</dbReference>
<proteinExistence type="predicted"/>
<protein>
    <submittedName>
        <fullName evidence="3">Uncharacterized protein</fullName>
    </submittedName>
</protein>
<feature type="transmembrane region" description="Helical" evidence="2">
    <location>
        <begin position="74"/>
        <end position="92"/>
    </location>
</feature>
<organism evidence="3 4">
    <name type="scientific">Brachybacterium ginsengisoli</name>
    <dbReference type="NCBI Taxonomy" id="1331682"/>
    <lineage>
        <taxon>Bacteria</taxon>
        <taxon>Bacillati</taxon>
        <taxon>Actinomycetota</taxon>
        <taxon>Actinomycetes</taxon>
        <taxon>Micrococcales</taxon>
        <taxon>Dermabacteraceae</taxon>
        <taxon>Brachybacterium</taxon>
    </lineage>
</organism>
<keyword evidence="2" id="KW-0812">Transmembrane</keyword>
<feature type="region of interest" description="Disordered" evidence="1">
    <location>
        <begin position="186"/>
        <end position="303"/>
    </location>
</feature>
<evidence type="ECO:0000256" key="1">
    <source>
        <dbReference type="SAM" id="MobiDB-lite"/>
    </source>
</evidence>
<accession>A0A291GZ89</accession>
<feature type="region of interest" description="Disordered" evidence="1">
    <location>
        <begin position="100"/>
        <end position="134"/>
    </location>
</feature>
<evidence type="ECO:0000313" key="3">
    <source>
        <dbReference type="EMBL" id="ATG55510.1"/>
    </source>
</evidence>
<evidence type="ECO:0000256" key="2">
    <source>
        <dbReference type="SAM" id="Phobius"/>
    </source>
</evidence>
<evidence type="ECO:0000313" key="4">
    <source>
        <dbReference type="Proteomes" id="UP000217889"/>
    </source>
</evidence>
<gene>
    <name evidence="3" type="ORF">CFK41_12550</name>
</gene>
<dbReference type="AlphaFoldDB" id="A0A291GZ89"/>
<feature type="compositionally biased region" description="Basic and acidic residues" evidence="1">
    <location>
        <begin position="276"/>
        <end position="285"/>
    </location>
</feature>
<feature type="compositionally biased region" description="Low complexity" evidence="1">
    <location>
        <begin position="221"/>
        <end position="238"/>
    </location>
</feature>
<dbReference type="KEGG" id="bgg:CFK41_12550"/>
<reference evidence="3 4" key="1">
    <citation type="journal article" date="2014" name="Int. J. Syst. Evol. Microbiol.">
        <title>Brachybacterium ginsengisoli sp. nov., isolated from soil of a ginseng field.</title>
        <authorList>
            <person name="Hoang V.A."/>
            <person name="Kim Y.J."/>
            <person name="Nguyen N.L."/>
            <person name="Yang D.C."/>
        </authorList>
    </citation>
    <scope>NUCLEOTIDE SEQUENCE [LARGE SCALE GENOMIC DNA]</scope>
    <source>
        <strain evidence="3 4">DCY80</strain>
    </source>
</reference>
<keyword evidence="2" id="KW-1133">Transmembrane helix</keyword>
<dbReference type="Proteomes" id="UP000217889">
    <property type="component" value="Chromosome"/>
</dbReference>
<feature type="compositionally biased region" description="Polar residues" evidence="1">
    <location>
        <begin position="266"/>
        <end position="275"/>
    </location>
</feature>
<keyword evidence="2" id="KW-0472">Membrane</keyword>
<keyword evidence="4" id="KW-1185">Reference proteome</keyword>
<feature type="transmembrane region" description="Helical" evidence="2">
    <location>
        <begin position="21"/>
        <end position="41"/>
    </location>
</feature>
<sequence length="303" mass="32453">MVRPSRGRSSASRGGVPAWAILGLGLLAAAVSLVLLFVPFFDAPSSAASMVREQIVQRLHGRGPGFLHLWLHHGYVPTLVLLWLLVLVVLPWRAAMIRQHDPSSDVPGPEEPTRRSGQEGSSSPLVFTDDGGVEDRIHPGSWRIFRSTQELQAIARDAGIPWRAEYETAGGARAFLEILRVVSEEPAPERLEGDRHDPSRSGRATPSTEQEPSGPPEPEGRGPAEPAESQGTVSLAGLGADGGGAPDEDPSDVRATPSSWTPSWSGSVYTSTDLYTSDRLERTADAEDEPSTDSGDRTGGETR</sequence>
<name>A0A291GZ89_9MICO</name>
<feature type="compositionally biased region" description="Low complexity" evidence="1">
    <location>
        <begin position="256"/>
        <end position="265"/>
    </location>
</feature>